<protein>
    <submittedName>
        <fullName evidence="2">Uncharacterized protein</fullName>
    </submittedName>
</protein>
<proteinExistence type="predicted"/>
<feature type="region of interest" description="Disordered" evidence="1">
    <location>
        <begin position="1"/>
        <end position="22"/>
    </location>
</feature>
<name>A0A391NRD2_9EUKA</name>
<sequence>MDPNLTTQEESGLVQPAQENPQELFEALQSIETV</sequence>
<evidence type="ECO:0000256" key="1">
    <source>
        <dbReference type="SAM" id="MobiDB-lite"/>
    </source>
</evidence>
<dbReference type="EMBL" id="BDIP01005744">
    <property type="protein sequence ID" value="GCA63974.1"/>
    <property type="molecule type" value="Genomic_DNA"/>
</dbReference>
<comment type="caution">
    <text evidence="2">The sequence shown here is derived from an EMBL/GenBank/DDBJ whole genome shotgun (WGS) entry which is preliminary data.</text>
</comment>
<feature type="compositionally biased region" description="Polar residues" evidence="1">
    <location>
        <begin position="1"/>
        <end position="10"/>
    </location>
</feature>
<reference evidence="2 3" key="1">
    <citation type="journal article" date="2018" name="PLoS ONE">
        <title>The draft genome of Kipferlia bialata reveals reductive genome evolution in fornicate parasites.</title>
        <authorList>
            <person name="Tanifuji G."/>
            <person name="Takabayashi S."/>
            <person name="Kume K."/>
            <person name="Takagi M."/>
            <person name="Nakayama T."/>
            <person name="Kamikawa R."/>
            <person name="Inagaki Y."/>
            <person name="Hashimoto T."/>
        </authorList>
    </citation>
    <scope>NUCLEOTIDE SEQUENCE [LARGE SCALE GENOMIC DNA]</scope>
    <source>
        <strain evidence="2">NY0173</strain>
    </source>
</reference>
<feature type="non-terminal residue" evidence="2">
    <location>
        <position position="1"/>
    </location>
</feature>
<keyword evidence="3" id="KW-1185">Reference proteome</keyword>
<dbReference type="Proteomes" id="UP000265618">
    <property type="component" value="Unassembled WGS sequence"/>
</dbReference>
<evidence type="ECO:0000313" key="3">
    <source>
        <dbReference type="Proteomes" id="UP000265618"/>
    </source>
</evidence>
<evidence type="ECO:0000313" key="2">
    <source>
        <dbReference type="EMBL" id="GCA63974.1"/>
    </source>
</evidence>
<organism evidence="2 3">
    <name type="scientific">Kipferlia bialata</name>
    <dbReference type="NCBI Taxonomy" id="797122"/>
    <lineage>
        <taxon>Eukaryota</taxon>
        <taxon>Metamonada</taxon>
        <taxon>Carpediemonas-like organisms</taxon>
        <taxon>Kipferlia</taxon>
    </lineage>
</organism>
<dbReference type="AlphaFoldDB" id="A0A391NRD2"/>
<gene>
    <name evidence="2" type="ORF">KIPB_012739</name>
</gene>
<accession>A0A391NRD2</accession>